<comment type="caution">
    <text evidence="8">The sequence shown here is derived from an EMBL/GenBank/DDBJ whole genome shotgun (WGS) entry which is preliminary data.</text>
</comment>
<keyword evidence="3" id="KW-0238">DNA-binding</keyword>
<reference evidence="8 9" key="1">
    <citation type="submission" date="2019-02" db="EMBL/GenBank/DDBJ databases">
        <title>Sequencing the genomes of 1000 actinobacteria strains.</title>
        <authorList>
            <person name="Klenk H.-P."/>
        </authorList>
    </citation>
    <scope>NUCLEOTIDE SEQUENCE [LARGE SCALE GENOMIC DNA]</scope>
    <source>
        <strain evidence="8 9">DSM 45779</strain>
    </source>
</reference>
<dbReference type="PANTHER" id="PTHR43214:SF24">
    <property type="entry name" value="TRANSCRIPTIONAL REGULATORY PROTEIN NARL-RELATED"/>
    <property type="match status" value="1"/>
</dbReference>
<dbReference type="GO" id="GO:0006355">
    <property type="term" value="P:regulation of DNA-templated transcription"/>
    <property type="evidence" value="ECO:0007669"/>
    <property type="project" value="InterPro"/>
</dbReference>
<evidence type="ECO:0000313" key="8">
    <source>
        <dbReference type="EMBL" id="RZT88260.1"/>
    </source>
</evidence>
<keyword evidence="9" id="KW-1185">Reference proteome</keyword>
<dbReference type="SMART" id="SM00421">
    <property type="entry name" value="HTH_LUXR"/>
    <property type="match status" value="1"/>
</dbReference>
<dbReference type="Pfam" id="PF00072">
    <property type="entry name" value="Response_reg"/>
    <property type="match status" value="1"/>
</dbReference>
<evidence type="ECO:0000313" key="9">
    <source>
        <dbReference type="Proteomes" id="UP000291591"/>
    </source>
</evidence>
<evidence type="ECO:0000256" key="4">
    <source>
        <dbReference type="ARBA" id="ARBA00023163"/>
    </source>
</evidence>
<dbReference type="Pfam" id="PF00196">
    <property type="entry name" value="GerE"/>
    <property type="match status" value="1"/>
</dbReference>
<name>A0A4V6MED6_PSEST</name>
<dbReference type="PROSITE" id="PS50043">
    <property type="entry name" value="HTH_LUXR_2"/>
    <property type="match status" value="1"/>
</dbReference>
<keyword evidence="1 5" id="KW-0597">Phosphoprotein</keyword>
<dbReference type="EMBL" id="SHKL01000001">
    <property type="protein sequence ID" value="RZT88260.1"/>
    <property type="molecule type" value="Genomic_DNA"/>
</dbReference>
<dbReference type="CDD" id="cd06170">
    <property type="entry name" value="LuxR_C_like"/>
    <property type="match status" value="1"/>
</dbReference>
<dbReference type="GO" id="GO:0003677">
    <property type="term" value="F:DNA binding"/>
    <property type="evidence" value="ECO:0007669"/>
    <property type="project" value="UniProtKB-KW"/>
</dbReference>
<dbReference type="PROSITE" id="PS50110">
    <property type="entry name" value="RESPONSE_REGULATORY"/>
    <property type="match status" value="1"/>
</dbReference>
<keyword evidence="2" id="KW-0805">Transcription regulation</keyword>
<dbReference type="PROSITE" id="PS00622">
    <property type="entry name" value="HTH_LUXR_1"/>
    <property type="match status" value="1"/>
</dbReference>
<dbReference type="CDD" id="cd17535">
    <property type="entry name" value="REC_NarL-like"/>
    <property type="match status" value="1"/>
</dbReference>
<sequence>MTAPGSGPATAADGPVLRVVVADDELMVCAHLRTILGAAGDIEVVAEAADGAEAVEAVVRHRPDVVLMDLRMPGVDGLVAIGRIAALPDPPPVVALTTFDGDDHVHRALRAGAAGYLLKSTPPHELAGLVRVAAEGHTVMTRSAARSLVTGTAGQRDARRTARRRLAALTEREHDVVALLADGATNAAIGRSLHLTEATVKGYVSRALDKLACDNRTQLGLLAREAGLGGGRGRAVPSGEGGDQR</sequence>
<keyword evidence="4" id="KW-0804">Transcription</keyword>
<organism evidence="8 9">
    <name type="scientific">Pseudonocardia sediminis</name>
    <dbReference type="NCBI Taxonomy" id="1397368"/>
    <lineage>
        <taxon>Bacteria</taxon>
        <taxon>Bacillati</taxon>
        <taxon>Actinomycetota</taxon>
        <taxon>Actinomycetes</taxon>
        <taxon>Pseudonocardiales</taxon>
        <taxon>Pseudonocardiaceae</taxon>
        <taxon>Pseudonocardia</taxon>
    </lineage>
</organism>
<dbReference type="InterPro" id="IPR016032">
    <property type="entry name" value="Sig_transdc_resp-reg_C-effctor"/>
</dbReference>
<dbReference type="SUPFAM" id="SSF46894">
    <property type="entry name" value="C-terminal effector domain of the bipartite response regulators"/>
    <property type="match status" value="1"/>
</dbReference>
<dbReference type="InterPro" id="IPR058245">
    <property type="entry name" value="NreC/VraR/RcsB-like_REC"/>
</dbReference>
<gene>
    <name evidence="8" type="ORF">EV383_5199</name>
</gene>
<feature type="domain" description="Response regulatory" evidence="7">
    <location>
        <begin position="18"/>
        <end position="134"/>
    </location>
</feature>
<feature type="modified residue" description="4-aspartylphosphate" evidence="5">
    <location>
        <position position="69"/>
    </location>
</feature>
<dbReference type="GO" id="GO:0000160">
    <property type="term" value="P:phosphorelay signal transduction system"/>
    <property type="evidence" value="ECO:0007669"/>
    <property type="project" value="InterPro"/>
</dbReference>
<dbReference type="PANTHER" id="PTHR43214">
    <property type="entry name" value="TWO-COMPONENT RESPONSE REGULATOR"/>
    <property type="match status" value="1"/>
</dbReference>
<dbReference type="SMART" id="SM00448">
    <property type="entry name" value="REC"/>
    <property type="match status" value="1"/>
</dbReference>
<dbReference type="RefSeq" id="WP_423213666.1">
    <property type="nucleotide sequence ID" value="NZ_SHKL01000001.1"/>
</dbReference>
<evidence type="ECO:0000256" key="1">
    <source>
        <dbReference type="ARBA" id="ARBA00022553"/>
    </source>
</evidence>
<evidence type="ECO:0000256" key="2">
    <source>
        <dbReference type="ARBA" id="ARBA00023015"/>
    </source>
</evidence>
<evidence type="ECO:0000259" key="6">
    <source>
        <dbReference type="PROSITE" id="PS50043"/>
    </source>
</evidence>
<dbReference type="SUPFAM" id="SSF52172">
    <property type="entry name" value="CheY-like"/>
    <property type="match status" value="1"/>
</dbReference>
<dbReference type="Proteomes" id="UP000291591">
    <property type="component" value="Unassembled WGS sequence"/>
</dbReference>
<dbReference type="InterPro" id="IPR000792">
    <property type="entry name" value="Tscrpt_reg_LuxR_C"/>
</dbReference>
<dbReference type="InterPro" id="IPR001789">
    <property type="entry name" value="Sig_transdc_resp-reg_receiver"/>
</dbReference>
<evidence type="ECO:0000259" key="7">
    <source>
        <dbReference type="PROSITE" id="PS50110"/>
    </source>
</evidence>
<accession>A0A4V6MED6</accession>
<dbReference type="PRINTS" id="PR00038">
    <property type="entry name" value="HTHLUXR"/>
</dbReference>
<proteinExistence type="predicted"/>
<dbReference type="InterPro" id="IPR039420">
    <property type="entry name" value="WalR-like"/>
</dbReference>
<evidence type="ECO:0000256" key="3">
    <source>
        <dbReference type="ARBA" id="ARBA00023125"/>
    </source>
</evidence>
<dbReference type="InterPro" id="IPR011006">
    <property type="entry name" value="CheY-like_superfamily"/>
</dbReference>
<dbReference type="AlphaFoldDB" id="A0A4V6MED6"/>
<evidence type="ECO:0000256" key="5">
    <source>
        <dbReference type="PROSITE-ProRule" id="PRU00169"/>
    </source>
</evidence>
<protein>
    <submittedName>
        <fullName evidence="8">LuxR family two component transcriptional regulator</fullName>
    </submittedName>
</protein>
<dbReference type="Gene3D" id="3.40.50.2300">
    <property type="match status" value="1"/>
</dbReference>
<feature type="domain" description="HTH luxR-type" evidence="6">
    <location>
        <begin position="162"/>
        <end position="227"/>
    </location>
</feature>